<dbReference type="InParanoid" id="G0MMH3"/>
<accession>G0MMH3</accession>
<evidence type="ECO:0000256" key="1">
    <source>
        <dbReference type="SAM" id="MobiDB-lite"/>
    </source>
</evidence>
<dbReference type="Proteomes" id="UP000008068">
    <property type="component" value="Unassembled WGS sequence"/>
</dbReference>
<keyword evidence="3" id="KW-1185">Reference proteome</keyword>
<gene>
    <name evidence="2" type="ORF">CAEBREN_02652</name>
</gene>
<name>G0MMH3_CAEBE</name>
<sequence length="235" mass="24152">MSGLPPPPPPNANQPQPDATEALRAALAAAQQAAGGQPNAFLRPAIGAADPQVGVAAAPPRMELVLRNENLGGLGGIYQPQRPLGFDVLELMANAQIHQARIMQSTIEAMTQRFLEASAAQEERLNTHVERIVAAFTAPAITSPSAAAPAHSAQDAGIVVAHHVAAPEVAAQHVAAPQVDAAIMAPPAVVAPFNAAAPVAAAPAVVRRRNSREPVGDARPPLTRKRAAEANHGGR</sequence>
<feature type="region of interest" description="Disordered" evidence="1">
    <location>
        <begin position="205"/>
        <end position="235"/>
    </location>
</feature>
<dbReference type="HOGENOM" id="CLU_1181103_0_0_1"/>
<evidence type="ECO:0000313" key="2">
    <source>
        <dbReference type="EMBL" id="EGT37349.1"/>
    </source>
</evidence>
<dbReference type="AlphaFoldDB" id="G0MMH3"/>
<evidence type="ECO:0000313" key="3">
    <source>
        <dbReference type="Proteomes" id="UP000008068"/>
    </source>
</evidence>
<organism evidence="3">
    <name type="scientific">Caenorhabditis brenneri</name>
    <name type="common">Nematode worm</name>
    <dbReference type="NCBI Taxonomy" id="135651"/>
    <lineage>
        <taxon>Eukaryota</taxon>
        <taxon>Metazoa</taxon>
        <taxon>Ecdysozoa</taxon>
        <taxon>Nematoda</taxon>
        <taxon>Chromadorea</taxon>
        <taxon>Rhabditida</taxon>
        <taxon>Rhabditina</taxon>
        <taxon>Rhabditomorpha</taxon>
        <taxon>Rhabditoidea</taxon>
        <taxon>Rhabditidae</taxon>
        <taxon>Peloderinae</taxon>
        <taxon>Caenorhabditis</taxon>
    </lineage>
</organism>
<protein>
    <submittedName>
        <fullName evidence="2">Uncharacterized protein</fullName>
    </submittedName>
</protein>
<dbReference type="EMBL" id="GL379802">
    <property type="protein sequence ID" value="EGT37349.1"/>
    <property type="molecule type" value="Genomic_DNA"/>
</dbReference>
<reference evidence="3" key="1">
    <citation type="submission" date="2011-07" db="EMBL/GenBank/DDBJ databases">
        <authorList>
            <consortium name="Caenorhabditis brenneri Sequencing and Analysis Consortium"/>
            <person name="Wilson R.K."/>
        </authorList>
    </citation>
    <scope>NUCLEOTIDE SEQUENCE [LARGE SCALE GENOMIC DNA]</scope>
    <source>
        <strain evidence="3">PB2801</strain>
    </source>
</reference>
<proteinExistence type="predicted"/>